<evidence type="ECO:0000313" key="4">
    <source>
        <dbReference type="Proteomes" id="UP000189796"/>
    </source>
</evidence>
<dbReference type="RefSeq" id="WP_079607804.1">
    <property type="nucleotide sequence ID" value="NZ_LT670817.1"/>
</dbReference>
<feature type="domain" description="ChrR-like cupin" evidence="2">
    <location>
        <begin position="27"/>
        <end position="138"/>
    </location>
</feature>
<dbReference type="Gene3D" id="2.60.120.10">
    <property type="entry name" value="Jelly Rolls"/>
    <property type="match status" value="1"/>
</dbReference>
<dbReference type="CDD" id="cd06989">
    <property type="entry name" value="cupin_DRT102"/>
    <property type="match status" value="1"/>
</dbReference>
<dbReference type="OrthoDB" id="7506908at2"/>
<dbReference type="InterPro" id="IPR025979">
    <property type="entry name" value="ChrR-like_cupin_dom"/>
</dbReference>
<evidence type="ECO:0000313" key="3">
    <source>
        <dbReference type="EMBL" id="SHI06096.1"/>
    </source>
</evidence>
<dbReference type="SUPFAM" id="SSF51182">
    <property type="entry name" value="RmlC-like cupins"/>
    <property type="match status" value="1"/>
</dbReference>
<dbReference type="EMBL" id="LT670817">
    <property type="protein sequence ID" value="SHI06096.1"/>
    <property type="molecule type" value="Genomic_DNA"/>
</dbReference>
<dbReference type="AlphaFoldDB" id="A0A1M5Y299"/>
<sequence length="152" mass="16020">MPRRLIALAFVLAGANTAIADDMKMPINSGDLKWGPAPPALPKGAEIAVLSGDPSKDGPFVLRLKMPSGYKVPAHNHPTDESATVISGNFHIGMGDKFDESKAIELTAGGYAEAPAKMNHYGWVSSPSVVQLHGQGPFAITYVNPADDPSKQ</sequence>
<dbReference type="Pfam" id="PF12973">
    <property type="entry name" value="Cupin_7"/>
    <property type="match status" value="1"/>
</dbReference>
<dbReference type="InterPro" id="IPR014710">
    <property type="entry name" value="RmlC-like_jellyroll"/>
</dbReference>
<proteinExistence type="predicted"/>
<accession>A0A1M5Y299</accession>
<evidence type="ECO:0000256" key="1">
    <source>
        <dbReference type="SAM" id="SignalP"/>
    </source>
</evidence>
<feature type="chain" id="PRO_5012883880" description="ChrR-like cupin domain-containing protein" evidence="1">
    <location>
        <begin position="21"/>
        <end position="152"/>
    </location>
</feature>
<feature type="signal peptide" evidence="1">
    <location>
        <begin position="1"/>
        <end position="20"/>
    </location>
</feature>
<organism evidence="3 4">
    <name type="scientific">Bradyrhizobium erythrophlei</name>
    <dbReference type="NCBI Taxonomy" id="1437360"/>
    <lineage>
        <taxon>Bacteria</taxon>
        <taxon>Pseudomonadati</taxon>
        <taxon>Pseudomonadota</taxon>
        <taxon>Alphaproteobacteria</taxon>
        <taxon>Hyphomicrobiales</taxon>
        <taxon>Nitrobacteraceae</taxon>
        <taxon>Bradyrhizobium</taxon>
    </lineage>
</organism>
<name>A0A1M5Y299_9BRAD</name>
<reference evidence="3 4" key="1">
    <citation type="submission" date="2016-11" db="EMBL/GenBank/DDBJ databases">
        <authorList>
            <person name="Jaros S."/>
            <person name="Januszkiewicz K."/>
            <person name="Wedrychowicz H."/>
        </authorList>
    </citation>
    <scope>NUCLEOTIDE SEQUENCE [LARGE SCALE GENOMIC DNA]</scope>
    <source>
        <strain evidence="3 4">GAS138</strain>
    </source>
</reference>
<protein>
    <recommendedName>
        <fullName evidence="2">ChrR-like cupin domain-containing protein</fullName>
    </recommendedName>
</protein>
<dbReference type="InterPro" id="IPR011051">
    <property type="entry name" value="RmlC_Cupin_sf"/>
</dbReference>
<gene>
    <name evidence="3" type="ORF">SAMN05443248_7849</name>
</gene>
<keyword evidence="1" id="KW-0732">Signal</keyword>
<dbReference type="Proteomes" id="UP000189796">
    <property type="component" value="Chromosome I"/>
</dbReference>
<evidence type="ECO:0000259" key="2">
    <source>
        <dbReference type="Pfam" id="PF12973"/>
    </source>
</evidence>